<dbReference type="Proteomes" id="UP000321393">
    <property type="component" value="Unassembled WGS sequence"/>
</dbReference>
<dbReference type="EMBL" id="SSTE01015881">
    <property type="protein sequence ID" value="KAA0042982.1"/>
    <property type="molecule type" value="Genomic_DNA"/>
</dbReference>
<evidence type="ECO:0000313" key="3">
    <source>
        <dbReference type="Proteomes" id="UP000321393"/>
    </source>
</evidence>
<sequence length="189" mass="22199">MLVENEIVLCLDSLGPYMNESEFKKDYPTLQFENDKDGGKMLVFYFIKLAMMSRKRRQHIDWTMLGMINDLKDFISYAWSELVLTKTFSSLKGALHGKWPCTRRNLQITIPQNHVAFTNFPSPFSLSLRDSIVHQWVRIYDIEPMDDERAYLDRSLEIPMFEGYEEGLHDPSPPPHVQHPLPYIQHPHS</sequence>
<proteinExistence type="predicted"/>
<reference evidence="2 3" key="1">
    <citation type="submission" date="2019-08" db="EMBL/GenBank/DDBJ databases">
        <title>Draft genome sequences of two oriental melons (Cucumis melo L. var makuwa).</title>
        <authorList>
            <person name="Kwon S.-Y."/>
        </authorList>
    </citation>
    <scope>NUCLEOTIDE SEQUENCE [LARGE SCALE GENOMIC DNA]</scope>
    <source>
        <strain evidence="3">cv. SW 3</strain>
        <tissue evidence="2">Leaf</tissue>
    </source>
</reference>
<name>A0A5A7THV0_CUCMM</name>
<evidence type="ECO:0000313" key="2">
    <source>
        <dbReference type="EMBL" id="KAA0042982.1"/>
    </source>
</evidence>
<protein>
    <submittedName>
        <fullName evidence="2">Ulp1-like peptidase</fullName>
    </submittedName>
</protein>
<comment type="caution">
    <text evidence="2">The sequence shown here is derived from an EMBL/GenBank/DDBJ whole genome shotgun (WGS) entry which is preliminary data.</text>
</comment>
<evidence type="ECO:0000256" key="1">
    <source>
        <dbReference type="SAM" id="MobiDB-lite"/>
    </source>
</evidence>
<feature type="region of interest" description="Disordered" evidence="1">
    <location>
        <begin position="167"/>
        <end position="189"/>
    </location>
</feature>
<dbReference type="AlphaFoldDB" id="A0A5A7THV0"/>
<accession>A0A5A7THV0</accession>
<organism evidence="2 3">
    <name type="scientific">Cucumis melo var. makuwa</name>
    <name type="common">Oriental melon</name>
    <dbReference type="NCBI Taxonomy" id="1194695"/>
    <lineage>
        <taxon>Eukaryota</taxon>
        <taxon>Viridiplantae</taxon>
        <taxon>Streptophyta</taxon>
        <taxon>Embryophyta</taxon>
        <taxon>Tracheophyta</taxon>
        <taxon>Spermatophyta</taxon>
        <taxon>Magnoliopsida</taxon>
        <taxon>eudicotyledons</taxon>
        <taxon>Gunneridae</taxon>
        <taxon>Pentapetalae</taxon>
        <taxon>rosids</taxon>
        <taxon>fabids</taxon>
        <taxon>Cucurbitales</taxon>
        <taxon>Cucurbitaceae</taxon>
        <taxon>Benincaseae</taxon>
        <taxon>Cucumis</taxon>
    </lineage>
</organism>
<gene>
    <name evidence="2" type="ORF">E6C27_scaffold75G00560</name>
</gene>
<dbReference type="OrthoDB" id="1930729at2759"/>